<dbReference type="InterPro" id="IPR016024">
    <property type="entry name" value="ARM-type_fold"/>
</dbReference>
<proteinExistence type="predicted"/>
<reference evidence="2 3" key="1">
    <citation type="journal article" date="2010" name="Nature">
        <title>The Ectocarpus genome and the independent evolution of multicellularity in brown algae.</title>
        <authorList>
            <person name="Cock J.M."/>
            <person name="Sterck L."/>
            <person name="Rouze P."/>
            <person name="Scornet D."/>
            <person name="Allen A.E."/>
            <person name="Amoutzias G."/>
            <person name="Anthouard V."/>
            <person name="Artiguenave F."/>
            <person name="Aury J.M."/>
            <person name="Badger J.H."/>
            <person name="Beszteri B."/>
            <person name="Billiau K."/>
            <person name="Bonnet E."/>
            <person name="Bothwell J.H."/>
            <person name="Bowler C."/>
            <person name="Boyen C."/>
            <person name="Brownlee C."/>
            <person name="Carrano C.J."/>
            <person name="Charrier B."/>
            <person name="Cho G.Y."/>
            <person name="Coelho S.M."/>
            <person name="Collen J."/>
            <person name="Corre E."/>
            <person name="Da Silva C."/>
            <person name="Delage L."/>
            <person name="Delaroque N."/>
            <person name="Dittami S.M."/>
            <person name="Doulbeau S."/>
            <person name="Elias M."/>
            <person name="Farnham G."/>
            <person name="Gachon C.M."/>
            <person name="Gschloessl B."/>
            <person name="Heesch S."/>
            <person name="Jabbari K."/>
            <person name="Jubin C."/>
            <person name="Kawai H."/>
            <person name="Kimura K."/>
            <person name="Kloareg B."/>
            <person name="Kupper F.C."/>
            <person name="Lang D."/>
            <person name="Le Bail A."/>
            <person name="Leblanc C."/>
            <person name="Lerouge P."/>
            <person name="Lohr M."/>
            <person name="Lopez P.J."/>
            <person name="Martens C."/>
            <person name="Maumus F."/>
            <person name="Michel G."/>
            <person name="Miranda-Saavedra D."/>
            <person name="Morales J."/>
            <person name="Moreau H."/>
            <person name="Motomura T."/>
            <person name="Nagasato C."/>
            <person name="Napoli C.A."/>
            <person name="Nelson D.R."/>
            <person name="Nyvall-Collen P."/>
            <person name="Peters A.F."/>
            <person name="Pommier C."/>
            <person name="Potin P."/>
            <person name="Poulain J."/>
            <person name="Quesneville H."/>
            <person name="Read B."/>
            <person name="Rensing S.A."/>
            <person name="Ritter A."/>
            <person name="Rousvoal S."/>
            <person name="Samanta M."/>
            <person name="Samson G."/>
            <person name="Schroeder D.C."/>
            <person name="Segurens B."/>
            <person name="Strittmatter M."/>
            <person name="Tonon T."/>
            <person name="Tregear J.W."/>
            <person name="Valentin K."/>
            <person name="von Dassow P."/>
            <person name="Yamagishi T."/>
            <person name="Van de Peer Y."/>
            <person name="Wincker P."/>
        </authorList>
    </citation>
    <scope>NUCLEOTIDE SEQUENCE [LARGE SCALE GENOMIC DNA]</scope>
    <source>
        <strain evidence="3">Ec32 / CCAP1310/4</strain>
    </source>
</reference>
<dbReference type="AlphaFoldDB" id="D7FKN6"/>
<name>D7FKN6_ECTSI</name>
<accession>D7FKN6</accession>
<protein>
    <submittedName>
        <fullName evidence="2">Uncharacterized protein</fullName>
    </submittedName>
</protein>
<dbReference type="OrthoDB" id="190160at2759"/>
<dbReference type="Gene3D" id="1.25.10.10">
    <property type="entry name" value="Leucine-rich Repeat Variant"/>
    <property type="match status" value="1"/>
</dbReference>
<evidence type="ECO:0000313" key="2">
    <source>
        <dbReference type="EMBL" id="CBJ29436.1"/>
    </source>
</evidence>
<gene>
    <name evidence="2" type="ORF">Esi_0146_0065</name>
</gene>
<dbReference type="SUPFAM" id="SSF48371">
    <property type="entry name" value="ARM repeat"/>
    <property type="match status" value="1"/>
</dbReference>
<feature type="compositionally biased region" description="Low complexity" evidence="1">
    <location>
        <begin position="31"/>
        <end position="54"/>
    </location>
</feature>
<evidence type="ECO:0000256" key="1">
    <source>
        <dbReference type="SAM" id="MobiDB-lite"/>
    </source>
</evidence>
<evidence type="ECO:0000313" key="3">
    <source>
        <dbReference type="Proteomes" id="UP000002630"/>
    </source>
</evidence>
<keyword evidence="3" id="KW-1185">Reference proteome</keyword>
<feature type="compositionally biased region" description="Basic and acidic residues" evidence="1">
    <location>
        <begin position="367"/>
        <end position="385"/>
    </location>
</feature>
<feature type="region of interest" description="Disordered" evidence="1">
    <location>
        <begin position="109"/>
        <end position="195"/>
    </location>
</feature>
<feature type="region of interest" description="Disordered" evidence="1">
    <location>
        <begin position="273"/>
        <end position="400"/>
    </location>
</feature>
<dbReference type="InParanoid" id="D7FKN6"/>
<dbReference type="InterPro" id="IPR011989">
    <property type="entry name" value="ARM-like"/>
</dbReference>
<feature type="compositionally biased region" description="Low complexity" evidence="1">
    <location>
        <begin position="386"/>
        <end position="395"/>
    </location>
</feature>
<feature type="compositionally biased region" description="Low complexity" evidence="1">
    <location>
        <begin position="181"/>
        <end position="195"/>
    </location>
</feature>
<dbReference type="EMBL" id="FN649760">
    <property type="protein sequence ID" value="CBJ29436.1"/>
    <property type="molecule type" value="Genomic_DNA"/>
</dbReference>
<dbReference type="Proteomes" id="UP000002630">
    <property type="component" value="Unassembled WGS sequence"/>
</dbReference>
<sequence>MRERPFVRQKWLKRLRHQTAINIESDHRDASSAALSPSNTTSTPASARAPAFSSGQEDAHTPPSALTRVGREHVRSVVQLALSEARVNAFVVISSLEGLLSVAAERIGREGPVGTPSSLREVSQAGGRSEGGNKKKRIGESSQDPAANLGGRATKLYPGPGRNDSGSEDGSLRRAHRGHPTTPSSTNGSSTGRGESGAALCVRLEAVPAVLGCLEEHAGHKKIEPLAVRLLWVFASEVTAAAAIRGNPAVAAACAARMTPSDNTANASTASFLSTGQASDGGGVGDDPGYDGRKGSAGGRKTLGNATSTTEASAEKVDSNGTSAMKPLDLGGPETGSTAGDGHGSSLAVPAPPSMANLLPCLSSNTRLEEREEDASPERKSRDRAMSSAASARKSPPGSHMNVPTTDLVFVLSVAVQDSPVCQRLVLKAGGVAAMSATLQHLVSRVKQEAGSRWDGGAEDCSDRYARLAETCLRVMEYLGCVERGRRRLVRGGSVEIAISTIRCFRCHSGVLTAATGLLLLLSVSPEGRGRILKARGFRVVFEAMQRLVGNDLVQVKGAEMLQTLINEEPQARREMDSIKGGWQWLCQGTSGGDALIRYAPGKKHIPGWTVSEEERLNTEKALETAEVAASNWTPYNLATFMGTMRSQHQLQIGNLAYYHFFRVVSEAGLLPHPNEDVHDWRQRLRRYEDERHIRVGNITQRRLARDKTGAHARSLYSSSSL</sequence>
<feature type="region of interest" description="Disordered" evidence="1">
    <location>
        <begin position="22"/>
        <end position="65"/>
    </location>
</feature>
<organism evidence="2 3">
    <name type="scientific">Ectocarpus siliculosus</name>
    <name type="common">Brown alga</name>
    <name type="synonym">Conferva siliculosa</name>
    <dbReference type="NCBI Taxonomy" id="2880"/>
    <lineage>
        <taxon>Eukaryota</taxon>
        <taxon>Sar</taxon>
        <taxon>Stramenopiles</taxon>
        <taxon>Ochrophyta</taxon>
        <taxon>PX clade</taxon>
        <taxon>Phaeophyceae</taxon>
        <taxon>Ectocarpales</taxon>
        <taxon>Ectocarpaceae</taxon>
        <taxon>Ectocarpus</taxon>
    </lineage>
</organism>